<dbReference type="EMBL" id="CM003375">
    <property type="protein sequence ID" value="KOM42867.1"/>
    <property type="molecule type" value="Genomic_DNA"/>
</dbReference>
<dbReference type="GO" id="GO:0007062">
    <property type="term" value="P:sister chromatid cohesion"/>
    <property type="evidence" value="ECO:0007669"/>
    <property type="project" value="InterPro"/>
</dbReference>
<evidence type="ECO:0000256" key="2">
    <source>
        <dbReference type="ARBA" id="ARBA00023242"/>
    </source>
</evidence>
<evidence type="ECO:0000259" key="4">
    <source>
        <dbReference type="Pfam" id="PF04824"/>
    </source>
</evidence>
<evidence type="ECO:0000313" key="7">
    <source>
        <dbReference type="Proteomes" id="UP000053144"/>
    </source>
</evidence>
<dbReference type="Gramene" id="KOM42867">
    <property type="protein sequence ID" value="KOM42867"/>
    <property type="gene ID" value="LR48_Vigan05g047100"/>
</dbReference>
<evidence type="ECO:0000313" key="6">
    <source>
        <dbReference type="EMBL" id="KOM42867.1"/>
    </source>
</evidence>
<dbReference type="PANTHER" id="PTHR12585:SF55">
    <property type="entry name" value="SISTER CHROMATID COHESION 1 PROTEIN 3"/>
    <property type="match status" value="1"/>
</dbReference>
<sequence>MRPFQQNWKLRITVILWQHPRHYTVPNVVSRHFSIAFNHFTNPNQTQNPFLHLPESSPIKHLKNTTMFYSQTFLARKGPLSTVWIAAHLQHRLKKSHYTTTDIPSTVLRIMDPGVPIALRMSGHLLLGVVRIYSKKVEYLHQDCKDALTGLHKAFSSLQFAQTEEVGPAPFQSVTLPGTFDLDAQNIDYQIDYTGTEDRNSRDLEDITLPDRIPVTTDYYVTVSFDEDIVIDSSHTEVLHDTGPIPMEEDIVPRSPSSLKGVGAADDGPSTQRESSTIQPDPIIHSPPQATTPVDPIEVRRGLGPSPPQATQVEALEVGLDATNDDLNLENPPLFSNLEDNDAEPNRVHDSMIHDFDPERMSVPSQLRFNPPTPPTSQGGTTPAVPVLVDNTPNFVLPESPPIQQPQGRGRKRKQLFDEHIVLKNKFMRSALNNPRDIMRKRMEAPSSSLGIWKLNNSRRKEHMFYQPLLTGVDKNLLDICNGEYIRSKPHLVISEEDHADVGMAETLSPTDQVSEEPIAPTNQPPADSVAPTNQPQVEQVAATNQTSEEPIGATNQVTEETITATSPVTAFDIEVEHARNVAVTPPPTFQAHNVVEDDYTSPGRRDDLTMTSLRNLSVASLGTNIASERMPTLDLAASPSAYGSETMQSPYSDMHHVINSAATDVRFYVLLCMLSYTAEYLKRLNPITPILEDPAITPISEASTGDLSDLSLNKILEGKTRHIAARMFFEVLVG</sequence>
<evidence type="ECO:0008006" key="8">
    <source>
        <dbReference type="Google" id="ProtNLM"/>
    </source>
</evidence>
<dbReference type="GO" id="GO:0003682">
    <property type="term" value="F:chromatin binding"/>
    <property type="evidence" value="ECO:0007669"/>
    <property type="project" value="TreeGrafter"/>
</dbReference>
<dbReference type="CDD" id="cd21793">
    <property type="entry name" value="Rad21_Rec8_M_AtSYN1-like"/>
    <property type="match status" value="1"/>
</dbReference>
<dbReference type="PANTHER" id="PTHR12585">
    <property type="entry name" value="SCC1 / RAD21 FAMILY MEMBER"/>
    <property type="match status" value="1"/>
</dbReference>
<feature type="domain" description="Rad21/Rec8-like protein N-terminal" evidence="5">
    <location>
        <begin position="67"/>
        <end position="159"/>
    </location>
</feature>
<name>A0A0L9UJW6_PHAAN</name>
<feature type="compositionally biased region" description="Polar residues" evidence="3">
    <location>
        <begin position="269"/>
        <end position="279"/>
    </location>
</feature>
<protein>
    <recommendedName>
        <fullName evidence="8">Rad21/Rec8-like protein N-terminal domain-containing protein</fullName>
    </recommendedName>
</protein>
<dbReference type="InterPro" id="IPR006910">
    <property type="entry name" value="Rad21_Rec8_N"/>
</dbReference>
<feature type="region of interest" description="Disordered" evidence="3">
    <location>
        <begin position="510"/>
        <end position="537"/>
    </location>
</feature>
<dbReference type="InterPro" id="IPR039781">
    <property type="entry name" value="Rad21/Rec8-like"/>
</dbReference>
<evidence type="ECO:0000256" key="3">
    <source>
        <dbReference type="SAM" id="MobiDB-lite"/>
    </source>
</evidence>
<dbReference type="Pfam" id="PF04824">
    <property type="entry name" value="Rad21_Rec8"/>
    <property type="match status" value="1"/>
</dbReference>
<evidence type="ECO:0000256" key="1">
    <source>
        <dbReference type="ARBA" id="ARBA00004123"/>
    </source>
</evidence>
<evidence type="ECO:0000259" key="5">
    <source>
        <dbReference type="Pfam" id="PF04825"/>
    </source>
</evidence>
<dbReference type="GO" id="GO:0008278">
    <property type="term" value="C:cohesin complex"/>
    <property type="evidence" value="ECO:0007669"/>
    <property type="project" value="InterPro"/>
</dbReference>
<dbReference type="InterPro" id="IPR006909">
    <property type="entry name" value="Rad21/Rec8_C_eu"/>
</dbReference>
<organism evidence="6 7">
    <name type="scientific">Phaseolus angularis</name>
    <name type="common">Azuki bean</name>
    <name type="synonym">Vigna angularis</name>
    <dbReference type="NCBI Taxonomy" id="3914"/>
    <lineage>
        <taxon>Eukaryota</taxon>
        <taxon>Viridiplantae</taxon>
        <taxon>Streptophyta</taxon>
        <taxon>Embryophyta</taxon>
        <taxon>Tracheophyta</taxon>
        <taxon>Spermatophyta</taxon>
        <taxon>Magnoliopsida</taxon>
        <taxon>eudicotyledons</taxon>
        <taxon>Gunneridae</taxon>
        <taxon>Pentapetalae</taxon>
        <taxon>rosids</taxon>
        <taxon>fabids</taxon>
        <taxon>Fabales</taxon>
        <taxon>Fabaceae</taxon>
        <taxon>Papilionoideae</taxon>
        <taxon>50 kb inversion clade</taxon>
        <taxon>NPAAA clade</taxon>
        <taxon>indigoferoid/millettioid clade</taxon>
        <taxon>Phaseoleae</taxon>
        <taxon>Vigna</taxon>
    </lineage>
</organism>
<dbReference type="OMA" id="MDDIERP"/>
<dbReference type="Pfam" id="PF04825">
    <property type="entry name" value="Rad21_Rec8_N"/>
    <property type="match status" value="1"/>
</dbReference>
<dbReference type="Proteomes" id="UP000053144">
    <property type="component" value="Chromosome 5"/>
</dbReference>
<dbReference type="AlphaFoldDB" id="A0A0L9UJW6"/>
<dbReference type="GO" id="GO:1990414">
    <property type="term" value="P:replication-born double-strand break repair via sister chromatid exchange"/>
    <property type="evidence" value="ECO:0007669"/>
    <property type="project" value="TreeGrafter"/>
</dbReference>
<feature type="domain" description="Rad21/Rec8-like protein C-terminal eukaryotic" evidence="4">
    <location>
        <begin position="710"/>
        <end position="734"/>
    </location>
</feature>
<keyword evidence="2" id="KW-0539">Nucleus</keyword>
<proteinExistence type="predicted"/>
<dbReference type="STRING" id="3914.A0A0L9UJW6"/>
<accession>A0A0L9UJW6</accession>
<gene>
    <name evidence="6" type="ORF">LR48_Vigan05g047100</name>
</gene>
<feature type="region of interest" description="Disordered" evidence="3">
    <location>
        <begin position="240"/>
        <end position="309"/>
    </location>
</feature>
<feature type="compositionally biased region" description="Polar residues" evidence="3">
    <location>
        <begin position="521"/>
        <end position="537"/>
    </location>
</feature>
<dbReference type="GO" id="GO:0005634">
    <property type="term" value="C:nucleus"/>
    <property type="evidence" value="ECO:0007669"/>
    <property type="project" value="UniProtKB-SubCell"/>
</dbReference>
<reference evidence="7" key="1">
    <citation type="journal article" date="2015" name="Proc. Natl. Acad. Sci. U.S.A.">
        <title>Genome sequencing of adzuki bean (Vigna angularis) provides insight into high starch and low fat accumulation and domestication.</title>
        <authorList>
            <person name="Yang K."/>
            <person name="Tian Z."/>
            <person name="Chen C."/>
            <person name="Luo L."/>
            <person name="Zhao B."/>
            <person name="Wang Z."/>
            <person name="Yu L."/>
            <person name="Li Y."/>
            <person name="Sun Y."/>
            <person name="Li W."/>
            <person name="Chen Y."/>
            <person name="Li Y."/>
            <person name="Zhang Y."/>
            <person name="Ai D."/>
            <person name="Zhao J."/>
            <person name="Shang C."/>
            <person name="Ma Y."/>
            <person name="Wu B."/>
            <person name="Wang M."/>
            <person name="Gao L."/>
            <person name="Sun D."/>
            <person name="Zhang P."/>
            <person name="Guo F."/>
            <person name="Wang W."/>
            <person name="Li Y."/>
            <person name="Wang J."/>
            <person name="Varshney R.K."/>
            <person name="Wang J."/>
            <person name="Ling H.Q."/>
            <person name="Wan P."/>
        </authorList>
    </citation>
    <scope>NUCLEOTIDE SEQUENCE</scope>
    <source>
        <strain evidence="7">cv. Jingnong 6</strain>
    </source>
</reference>
<comment type="subcellular location">
    <subcellularLocation>
        <location evidence="1">Nucleus</location>
    </subcellularLocation>
</comment>